<gene>
    <name evidence="1" type="ORF">QFC20_005851</name>
</gene>
<organism evidence="1 2">
    <name type="scientific">Naganishia adeliensis</name>
    <dbReference type="NCBI Taxonomy" id="92952"/>
    <lineage>
        <taxon>Eukaryota</taxon>
        <taxon>Fungi</taxon>
        <taxon>Dikarya</taxon>
        <taxon>Basidiomycota</taxon>
        <taxon>Agaricomycotina</taxon>
        <taxon>Tremellomycetes</taxon>
        <taxon>Filobasidiales</taxon>
        <taxon>Filobasidiaceae</taxon>
        <taxon>Naganishia</taxon>
    </lineage>
</organism>
<keyword evidence="2" id="KW-1185">Reference proteome</keyword>
<dbReference type="Proteomes" id="UP001230649">
    <property type="component" value="Unassembled WGS sequence"/>
</dbReference>
<comment type="caution">
    <text evidence="1">The sequence shown here is derived from an EMBL/GenBank/DDBJ whole genome shotgun (WGS) entry which is preliminary data.</text>
</comment>
<sequence>MNYSGSSGTARDSNTESGYDERGGILHQPTLEFTAHLSLPDPSKPSDHRPDSFEEYAAIRKQFNSQGSLVPSEGQNSIFTPRTWFAGRTPGPTSGIIDTCSIPTSVPARDHRKWHVVHPTNHTSFVAVGKDDRGQLTGTFDIQVKEIERKHLPTPQDAWVRLTEVPTSIWLQRSTSVLKQYVENAFAPSEQLMQDATIWGTRSANLRYKLSTRMKTLILVAYEEYVTDHIHRINGMPAAYWGDLGAEGNSGGLTARAGCR</sequence>
<name>A0ACC2VHH1_9TREE</name>
<reference evidence="1" key="1">
    <citation type="submission" date="2023-04" db="EMBL/GenBank/DDBJ databases">
        <title>Draft Genome sequencing of Naganishia species isolated from polar environments using Oxford Nanopore Technology.</title>
        <authorList>
            <person name="Leo P."/>
            <person name="Venkateswaran K."/>
        </authorList>
    </citation>
    <scope>NUCLEOTIDE SEQUENCE</scope>
    <source>
        <strain evidence="1">MNA-CCFEE 5262</strain>
    </source>
</reference>
<dbReference type="EMBL" id="JASBWS010000089">
    <property type="protein sequence ID" value="KAJ9098844.1"/>
    <property type="molecule type" value="Genomic_DNA"/>
</dbReference>
<evidence type="ECO:0000313" key="1">
    <source>
        <dbReference type="EMBL" id="KAJ9098844.1"/>
    </source>
</evidence>
<proteinExistence type="predicted"/>
<protein>
    <submittedName>
        <fullName evidence="1">Uncharacterized protein</fullName>
    </submittedName>
</protein>
<accession>A0ACC2VHH1</accession>
<evidence type="ECO:0000313" key="2">
    <source>
        <dbReference type="Proteomes" id="UP001230649"/>
    </source>
</evidence>